<name>A0A158KMQ8_9BURK</name>
<comment type="caution">
    <text evidence="1">The sequence shown here is derived from an EMBL/GenBank/DDBJ whole genome shotgun (WGS) entry which is preliminary data.</text>
</comment>
<sequence length="92" mass="10656">MKGETLRDIVNGLPMISFTSPQSILSQLSLIRADLARHPLSVCHIETSHYRSSKPEAIERLMKDIRAGRVDEFRIDEARWGARRIFINYFAR</sequence>
<accession>A0A158KMQ8</accession>
<dbReference type="AlphaFoldDB" id="A0A158KMQ8"/>
<evidence type="ECO:0000313" key="2">
    <source>
        <dbReference type="Proteomes" id="UP000055019"/>
    </source>
</evidence>
<reference evidence="1" key="1">
    <citation type="submission" date="2016-01" db="EMBL/GenBank/DDBJ databases">
        <authorList>
            <person name="Peeters C."/>
        </authorList>
    </citation>
    <scope>NUCLEOTIDE SEQUENCE [LARGE SCALE GENOMIC DNA]</scope>
    <source>
        <strain evidence="1">LMG 29317</strain>
    </source>
</reference>
<dbReference type="Gene3D" id="1.10.150.610">
    <property type="match status" value="1"/>
</dbReference>
<organism evidence="1 2">
    <name type="scientific">Caballeronia arvi</name>
    <dbReference type="NCBI Taxonomy" id="1777135"/>
    <lineage>
        <taxon>Bacteria</taxon>
        <taxon>Pseudomonadati</taxon>
        <taxon>Pseudomonadota</taxon>
        <taxon>Betaproteobacteria</taxon>
        <taxon>Burkholderiales</taxon>
        <taxon>Burkholderiaceae</taxon>
        <taxon>Caballeronia</taxon>
    </lineage>
</organism>
<keyword evidence="2" id="KW-1185">Reference proteome</keyword>
<dbReference type="OrthoDB" id="9111915at2"/>
<evidence type="ECO:0000313" key="1">
    <source>
        <dbReference type="EMBL" id="SAL82426.1"/>
    </source>
</evidence>
<dbReference type="Proteomes" id="UP000055019">
    <property type="component" value="Unassembled WGS sequence"/>
</dbReference>
<gene>
    <name evidence="1" type="ORF">AWB74_06267</name>
</gene>
<dbReference type="RefSeq" id="WP_143749352.1">
    <property type="nucleotide sequence ID" value="NZ_FCOM02000041.1"/>
</dbReference>
<protein>
    <submittedName>
        <fullName evidence="1">Uncharacterized protein</fullName>
    </submittedName>
</protein>
<proteinExistence type="predicted"/>
<dbReference type="EMBL" id="FCOM02000041">
    <property type="protein sequence ID" value="SAL82426.1"/>
    <property type="molecule type" value="Genomic_DNA"/>
</dbReference>